<evidence type="ECO:0000313" key="1">
    <source>
        <dbReference type="EMBL" id="GFH47294.1"/>
    </source>
</evidence>
<dbReference type="PANTHER" id="PTHR33594:SF1">
    <property type="entry name" value="HD_PDEASE DOMAIN-CONTAINING PROTEIN"/>
    <property type="match status" value="1"/>
</dbReference>
<comment type="caution">
    <text evidence="1">The sequence shown here is derived from an EMBL/GenBank/DDBJ whole genome shotgun (WGS) entry which is preliminary data.</text>
</comment>
<sequence>MVDNLKHEDQIKRNIECVLELVEQFYRDHQEIKASHGISHVMAVYHHAIKAIQCHKHPTGVTLISSMEIQIATLLHDVDDEKYFPKPSIPYQNARNILSSPSLKLSQESIDNIIYMIQLVSCSSNGNSVPDEIIKKESYHLLIPRWSDRLEAVGRIGVVRCYQYNRENDRPLYSELSPKATTQEQVWEYANPQRFIEYQSSGGRKSVNGGEDMISHYYDKLLHVSLPPRDIVRNSYLEEMAASSSQVLVEVCIRFGKTGFVDEDFIHDIAKEIGIKI</sequence>
<evidence type="ECO:0000313" key="2">
    <source>
        <dbReference type="Proteomes" id="UP001054902"/>
    </source>
</evidence>
<keyword evidence="2" id="KW-1185">Reference proteome</keyword>
<reference evidence="1 2" key="1">
    <citation type="journal article" date="2021" name="Sci. Rep.">
        <title>The genome of the diatom Chaetoceros tenuissimus carries an ancient integrated fragment of an extant virus.</title>
        <authorList>
            <person name="Hongo Y."/>
            <person name="Kimura K."/>
            <person name="Takaki Y."/>
            <person name="Yoshida Y."/>
            <person name="Baba S."/>
            <person name="Kobayashi G."/>
            <person name="Nagasaki K."/>
            <person name="Hano T."/>
            <person name="Tomaru Y."/>
        </authorList>
    </citation>
    <scope>NUCLEOTIDE SEQUENCE [LARGE SCALE GENOMIC DNA]</scope>
    <source>
        <strain evidence="1 2">NIES-3715</strain>
    </source>
</reference>
<dbReference type="PANTHER" id="PTHR33594">
    <property type="entry name" value="SUPERFAMILY HYDROLASE, PUTATIVE (AFU_ORTHOLOGUE AFUA_1G03035)-RELATED"/>
    <property type="match status" value="1"/>
</dbReference>
<gene>
    <name evidence="1" type="ORF">CTEN210_03769</name>
</gene>
<dbReference type="Gene3D" id="1.20.58.1910">
    <property type="match status" value="1"/>
</dbReference>
<dbReference type="Proteomes" id="UP001054902">
    <property type="component" value="Unassembled WGS sequence"/>
</dbReference>
<dbReference type="SUPFAM" id="SSF109604">
    <property type="entry name" value="HD-domain/PDEase-like"/>
    <property type="match status" value="1"/>
</dbReference>
<dbReference type="EMBL" id="BLLK01000022">
    <property type="protein sequence ID" value="GFH47294.1"/>
    <property type="molecule type" value="Genomic_DNA"/>
</dbReference>
<evidence type="ECO:0008006" key="3">
    <source>
        <dbReference type="Google" id="ProtNLM"/>
    </source>
</evidence>
<dbReference type="Gene3D" id="1.10.472.50">
    <property type="entry name" value="HD-domain/PDEase-like"/>
    <property type="match status" value="1"/>
</dbReference>
<protein>
    <recommendedName>
        <fullName evidence="3">HD/PDEase domain-containing protein</fullName>
    </recommendedName>
</protein>
<dbReference type="AlphaFoldDB" id="A0AAD3CM66"/>
<name>A0AAD3CM66_9STRA</name>
<proteinExistence type="predicted"/>
<accession>A0AAD3CM66</accession>
<organism evidence="1 2">
    <name type="scientific">Chaetoceros tenuissimus</name>
    <dbReference type="NCBI Taxonomy" id="426638"/>
    <lineage>
        <taxon>Eukaryota</taxon>
        <taxon>Sar</taxon>
        <taxon>Stramenopiles</taxon>
        <taxon>Ochrophyta</taxon>
        <taxon>Bacillariophyta</taxon>
        <taxon>Coscinodiscophyceae</taxon>
        <taxon>Chaetocerotophycidae</taxon>
        <taxon>Chaetocerotales</taxon>
        <taxon>Chaetocerotaceae</taxon>
        <taxon>Chaetoceros</taxon>
    </lineage>
</organism>